<dbReference type="PROSITE" id="PS51257">
    <property type="entry name" value="PROKAR_LIPOPROTEIN"/>
    <property type="match status" value="1"/>
</dbReference>
<protein>
    <submittedName>
        <fullName evidence="9">Beta-ketoacyl synthase N-terminal-like domain-containing protein</fullName>
    </submittedName>
</protein>
<feature type="domain" description="Ketosynthase family 3 (KS3)" evidence="8">
    <location>
        <begin position="7"/>
        <end position="431"/>
    </location>
</feature>
<dbReference type="InterPro" id="IPR042104">
    <property type="entry name" value="PKS_dehydratase_sf"/>
</dbReference>
<dbReference type="SUPFAM" id="SSF47336">
    <property type="entry name" value="ACP-like"/>
    <property type="match status" value="1"/>
</dbReference>
<dbReference type="InterPro" id="IPR009081">
    <property type="entry name" value="PP-bd_ACP"/>
</dbReference>
<evidence type="ECO:0000256" key="4">
    <source>
        <dbReference type="ARBA" id="ARBA00023194"/>
    </source>
</evidence>
<accession>A0ABY9IV05</accession>
<dbReference type="Gene3D" id="3.10.129.110">
    <property type="entry name" value="Polyketide synthase dehydratase"/>
    <property type="match status" value="1"/>
</dbReference>
<dbReference type="SMART" id="SM00827">
    <property type="entry name" value="PKS_AT"/>
    <property type="match status" value="1"/>
</dbReference>
<dbReference type="SUPFAM" id="SSF53901">
    <property type="entry name" value="Thiolase-like"/>
    <property type="match status" value="1"/>
</dbReference>
<organism evidence="9 10">
    <name type="scientific">Streptomyces poriferorum</name>
    <dbReference type="NCBI Taxonomy" id="2798799"/>
    <lineage>
        <taxon>Bacteria</taxon>
        <taxon>Bacillati</taxon>
        <taxon>Actinomycetota</taxon>
        <taxon>Actinomycetes</taxon>
        <taxon>Kitasatosporales</taxon>
        <taxon>Streptomycetaceae</taxon>
        <taxon>Streptomyces</taxon>
    </lineage>
</organism>
<dbReference type="Gene3D" id="1.10.1200.10">
    <property type="entry name" value="ACP-like"/>
    <property type="match status" value="1"/>
</dbReference>
<keyword evidence="3" id="KW-0808">Transferase</keyword>
<dbReference type="InterPro" id="IPR020841">
    <property type="entry name" value="PKS_Beta-ketoAc_synthase_dom"/>
</dbReference>
<dbReference type="InterPro" id="IPR016035">
    <property type="entry name" value="Acyl_Trfase/lysoPLipase"/>
</dbReference>
<sequence>MGVGREGTTIAVVGMGCRFPQAESVEEYWSNLVGNRDCVTPVPRERFDIESVYAPQPGTPGRTVSRHGGFLNDPFAFDPGFFEISPAEAASMDPQHRLLLPVVREALEGAGILPSALARTATGVYIGQATADYAHENHVETHDLREATGSHIRAMGSGRVSYDLDLRGPSLTVDTACSSSLVAVHMARQGLLTGETDLAIAGGVNLILSPLDAVAYSQAAMLSPEGRCKFGDSAANGFVRSEGVGVVVLARLCDAEAAGYPVLALLPGSAVTNDGRDSGSLIKPSEAGQVTLIERACRDAGVTTEQLDYIEAHGTGTPVGDSVELRALAAIARERGPRNGPLRTGSVKSNIGHTEAAAGIAGLIKAVLITHHGVIPGSLHVREPQAALTDSAGAVQVVAHNEELAADRERTLVGVSSFGLSGTNAHVVVAEAAGREAGTQHGNTELPPARPTHLLVLSARSRTALLRLASDYAGFLSPGGAGSELPLWDICATAALHRDAHPYRLWATGTDHEDVAQALRTLAQGGDSDRAGLGEAGFGGAKRTVFVFPGQGSQWAGMGQSLLRSTPAFEAAINACDELVRAETGRSVTEALTDGVIGDDIAEVQPILWAMEVALAATWQDMGVDPVVCAGHSMGEVAAATVTGALAPADAAAVICRRSALMRRTVGQGAMMSADVSAEQAADLVAAEKDVCVAAENAPSSTILAGDAAALRRIGQRLEQAGVFHRIVRVNVASHSPAMDPLRDDLLAALAGIAPVDGAVPLYSTARDTLLGGAELDAGYWMENLRQPVRFLDGIRHLVKEGDNAFVEVSPHPVLQMAIDDVVREAGAASGAVSSTTRKSCEEPLLLARSLGAFFAMGGSVDWERWFRGKARQTSLPHYSWDREFLRRETAVPRTPDEAGGRTADITTDLTDAMVSLHGLQAIPPVVHLAALHEAVSATAGGGTVTLEQAEVKEMAEPSEEGETILRVHVVATPGRTVATVRTAHDASRTALVAHVRVEDEDAVDQQQSLRRLDAALARCRTPRTSAQFTEDLISRGYAIGPRIQTLQRLWHRDGEAVALVRSPHTTSHAAWESCLLVLLACVADNAYTVTSFGRVRFHRPLTGDVWVRALMTPGDSGRTAVAHVSVLDSQGLPVAEFGGIELRRVAPPLRGGVPDGYGLSSTVRKSARRLAAATRTWGRPRPVRTRLPRAVAGFPAPAAHPSAGKPAGGPAEPLGAIPSPRAGDQRPPLAVPEDAGALFLAQVSHVLGLPVERLDPRRSLRDYGIDSLSAAKLRIRFRHATDRDVALSRLLSNSALKELVTHVSSLQPAP</sequence>
<dbReference type="Gene3D" id="3.30.70.3290">
    <property type="match status" value="1"/>
</dbReference>
<dbReference type="Pfam" id="PF00109">
    <property type="entry name" value="ketoacyl-synt"/>
    <property type="match status" value="1"/>
</dbReference>
<evidence type="ECO:0000313" key="9">
    <source>
        <dbReference type="EMBL" id="WLQ58346.1"/>
    </source>
</evidence>
<dbReference type="InterPro" id="IPR020806">
    <property type="entry name" value="PKS_PP-bd"/>
</dbReference>
<dbReference type="InterPro" id="IPR014043">
    <property type="entry name" value="Acyl_transferase_dom"/>
</dbReference>
<keyword evidence="2" id="KW-0597">Phosphoprotein</keyword>
<dbReference type="SUPFAM" id="SSF52151">
    <property type="entry name" value="FabD/lysophospholipase-like"/>
    <property type="match status" value="1"/>
</dbReference>
<feature type="domain" description="Carrier" evidence="7">
    <location>
        <begin position="1231"/>
        <end position="1308"/>
    </location>
</feature>
<keyword evidence="10" id="KW-1185">Reference proteome</keyword>
<evidence type="ECO:0000313" key="10">
    <source>
        <dbReference type="Proteomes" id="UP001235744"/>
    </source>
</evidence>
<dbReference type="Gene3D" id="3.40.366.10">
    <property type="entry name" value="Malonyl-Coenzyme A Acyl Carrier Protein, domain 2"/>
    <property type="match status" value="1"/>
</dbReference>
<dbReference type="PANTHER" id="PTHR43775">
    <property type="entry name" value="FATTY ACID SYNTHASE"/>
    <property type="match status" value="1"/>
</dbReference>
<dbReference type="InterPro" id="IPR036736">
    <property type="entry name" value="ACP-like_sf"/>
</dbReference>
<dbReference type="Proteomes" id="UP001235744">
    <property type="component" value="Chromosome"/>
</dbReference>
<dbReference type="CDD" id="cd00833">
    <property type="entry name" value="PKS"/>
    <property type="match status" value="1"/>
</dbReference>
<evidence type="ECO:0000256" key="3">
    <source>
        <dbReference type="ARBA" id="ARBA00022679"/>
    </source>
</evidence>
<dbReference type="InterPro" id="IPR001227">
    <property type="entry name" value="Ac_transferase_dom_sf"/>
</dbReference>
<dbReference type="InterPro" id="IPR049551">
    <property type="entry name" value="PKS_DH_C"/>
</dbReference>
<dbReference type="SUPFAM" id="SSF55048">
    <property type="entry name" value="Probable ACP-binding domain of malonyl-CoA ACP transacylase"/>
    <property type="match status" value="1"/>
</dbReference>
<dbReference type="EMBL" id="CP120988">
    <property type="protein sequence ID" value="WLQ58346.1"/>
    <property type="molecule type" value="Genomic_DNA"/>
</dbReference>
<dbReference type="RefSeq" id="WP_306070468.1">
    <property type="nucleotide sequence ID" value="NZ_CP120988.1"/>
</dbReference>
<dbReference type="PANTHER" id="PTHR43775:SF37">
    <property type="entry name" value="SI:DKEY-61P9.11"/>
    <property type="match status" value="1"/>
</dbReference>
<dbReference type="InterPro" id="IPR050091">
    <property type="entry name" value="PKS_NRPS_Biosynth_Enz"/>
</dbReference>
<keyword evidence="4" id="KW-0045">Antibiotic biosynthesis</keyword>
<dbReference type="PROSITE" id="PS50075">
    <property type="entry name" value="CARRIER"/>
    <property type="match status" value="1"/>
</dbReference>
<dbReference type="InterPro" id="IPR016039">
    <property type="entry name" value="Thiolase-like"/>
</dbReference>
<dbReference type="Pfam" id="PF22621">
    <property type="entry name" value="CurL-like_PKS_C"/>
    <property type="match status" value="1"/>
</dbReference>
<evidence type="ECO:0000259" key="8">
    <source>
        <dbReference type="PROSITE" id="PS52004"/>
    </source>
</evidence>
<name>A0ABY9IV05_9ACTN</name>
<dbReference type="Pfam" id="PF00550">
    <property type="entry name" value="PP-binding"/>
    <property type="match status" value="1"/>
</dbReference>
<dbReference type="InterPro" id="IPR014031">
    <property type="entry name" value="Ketoacyl_synth_C"/>
</dbReference>
<evidence type="ECO:0000256" key="5">
    <source>
        <dbReference type="ARBA" id="ARBA00023315"/>
    </source>
</evidence>
<dbReference type="InterPro" id="IPR014030">
    <property type="entry name" value="Ketoacyl_synth_N"/>
</dbReference>
<dbReference type="SMART" id="SM00825">
    <property type="entry name" value="PKS_KS"/>
    <property type="match status" value="1"/>
</dbReference>
<evidence type="ECO:0000259" key="7">
    <source>
        <dbReference type="PROSITE" id="PS50075"/>
    </source>
</evidence>
<dbReference type="SMART" id="SM00823">
    <property type="entry name" value="PKS_PP"/>
    <property type="match status" value="1"/>
</dbReference>
<reference evidence="9 10" key="1">
    <citation type="submission" date="2023-03" db="EMBL/GenBank/DDBJ databases">
        <title>Isolation and description of six Streptomyces strains from soil environments, able to metabolize different microbial glucans.</title>
        <authorList>
            <person name="Widen T."/>
            <person name="Larsbrink J."/>
        </authorList>
    </citation>
    <scope>NUCLEOTIDE SEQUENCE [LARGE SCALE GENOMIC DNA]</scope>
    <source>
        <strain evidence="9 10">Alt2</strain>
    </source>
</reference>
<proteinExistence type="predicted"/>
<evidence type="ECO:0000256" key="2">
    <source>
        <dbReference type="ARBA" id="ARBA00022553"/>
    </source>
</evidence>
<feature type="region of interest" description="Disordered" evidence="6">
    <location>
        <begin position="1195"/>
        <end position="1228"/>
    </location>
</feature>
<dbReference type="InterPro" id="IPR018201">
    <property type="entry name" value="Ketoacyl_synth_AS"/>
</dbReference>
<keyword evidence="1" id="KW-0596">Phosphopantetheine</keyword>
<dbReference type="Pfam" id="PF02801">
    <property type="entry name" value="Ketoacyl-synt_C"/>
    <property type="match status" value="1"/>
</dbReference>
<evidence type="ECO:0000256" key="1">
    <source>
        <dbReference type="ARBA" id="ARBA00022450"/>
    </source>
</evidence>
<gene>
    <name evidence="9" type="ORF">P8A19_24260</name>
</gene>
<dbReference type="PROSITE" id="PS00606">
    <property type="entry name" value="KS3_1"/>
    <property type="match status" value="1"/>
</dbReference>
<dbReference type="InterPro" id="IPR016036">
    <property type="entry name" value="Malonyl_transacylase_ACP-bd"/>
</dbReference>
<keyword evidence="5" id="KW-0012">Acyltransferase</keyword>
<dbReference type="Pfam" id="PF14765">
    <property type="entry name" value="PS-DH"/>
    <property type="match status" value="1"/>
</dbReference>
<evidence type="ECO:0000256" key="6">
    <source>
        <dbReference type="SAM" id="MobiDB-lite"/>
    </source>
</evidence>
<dbReference type="Gene3D" id="3.40.47.10">
    <property type="match status" value="1"/>
</dbReference>
<dbReference type="PROSITE" id="PS52004">
    <property type="entry name" value="KS3_2"/>
    <property type="match status" value="1"/>
</dbReference>
<dbReference type="Pfam" id="PF00698">
    <property type="entry name" value="Acyl_transf_1"/>
    <property type="match status" value="1"/>
</dbReference>